<keyword evidence="7" id="KW-0509">mRNA transport</keyword>
<evidence type="ECO:0000256" key="2">
    <source>
        <dbReference type="ARBA" id="ARBA00004496"/>
    </source>
</evidence>
<keyword evidence="4" id="KW-0813">Transport</keyword>
<feature type="region of interest" description="Disordered" evidence="13">
    <location>
        <begin position="701"/>
        <end position="765"/>
    </location>
</feature>
<feature type="compositionally biased region" description="Polar residues" evidence="13">
    <location>
        <begin position="1"/>
        <end position="26"/>
    </location>
</feature>
<feature type="compositionally biased region" description="Polar residues" evidence="13">
    <location>
        <begin position="166"/>
        <end position="177"/>
    </location>
</feature>
<comment type="caution">
    <text evidence="15">The sequence shown here is derived from an EMBL/GenBank/DDBJ whole genome shotgun (WGS) entry which is preliminary data.</text>
</comment>
<feature type="compositionally biased region" description="Polar residues" evidence="13">
    <location>
        <begin position="497"/>
        <end position="531"/>
    </location>
</feature>
<proteinExistence type="inferred from homology"/>
<dbReference type="Proteomes" id="UP000017559">
    <property type="component" value="Unassembled WGS sequence"/>
</dbReference>
<dbReference type="GO" id="GO:0006417">
    <property type="term" value="P:regulation of translation"/>
    <property type="evidence" value="ECO:0007669"/>
    <property type="project" value="UniProtKB-KW"/>
</dbReference>
<dbReference type="GO" id="GO:0005737">
    <property type="term" value="C:cytoplasm"/>
    <property type="evidence" value="ECO:0007669"/>
    <property type="project" value="UniProtKB-SubCell"/>
</dbReference>
<comment type="subcellular location">
    <subcellularLocation>
        <location evidence="2">Cytoplasm</location>
    </subcellularLocation>
    <subcellularLocation>
        <location evidence="1">Nucleus</location>
    </subcellularLocation>
</comment>
<dbReference type="InterPro" id="IPR018545">
    <property type="entry name" value="Btz_dom"/>
</dbReference>
<protein>
    <recommendedName>
        <fullName evidence="14">Btz domain-containing protein</fullName>
    </recommendedName>
</protein>
<evidence type="ECO:0000259" key="14">
    <source>
        <dbReference type="Pfam" id="PF09405"/>
    </source>
</evidence>
<evidence type="ECO:0000256" key="13">
    <source>
        <dbReference type="SAM" id="MobiDB-lite"/>
    </source>
</evidence>
<evidence type="ECO:0000256" key="6">
    <source>
        <dbReference type="ARBA" id="ARBA00022664"/>
    </source>
</evidence>
<dbReference type="GO" id="GO:0003729">
    <property type="term" value="F:mRNA binding"/>
    <property type="evidence" value="ECO:0007669"/>
    <property type="project" value="InterPro"/>
</dbReference>
<keyword evidence="11" id="KW-0508">mRNA splicing</keyword>
<feature type="compositionally biased region" description="Basic and acidic residues" evidence="13">
    <location>
        <begin position="460"/>
        <end position="474"/>
    </location>
</feature>
<evidence type="ECO:0000256" key="10">
    <source>
        <dbReference type="ARBA" id="ARBA00023161"/>
    </source>
</evidence>
<name>V2YU14_MONRO</name>
<dbReference type="KEGG" id="mrr:Moror_13861"/>
<feature type="region of interest" description="Disordered" evidence="13">
    <location>
        <begin position="401"/>
        <end position="594"/>
    </location>
</feature>
<evidence type="ECO:0000256" key="12">
    <source>
        <dbReference type="ARBA" id="ARBA00023242"/>
    </source>
</evidence>
<sequence length="808" mass="88065">MSAPITSSAPARTANKSSSKAQTRGGATQGKKTRVVRRRGRAKGIVDSDDEIEREARTDSESEDDISSMEDSGSESESEDIITHSHPRTPSSSQSPQEAPPIPDAKEAASFFGSSGNWSEMVADETTNGPADLPVIDFSELDSHIVPVHVHVPARKQKKTHKKQRSAASVTQASPVATVSVDDHGDSSAAPTPNSRPNRSFPRRPHGQSARQAYQERLESDPSYVPTVGEFWGHDDRLLDKNLRSLSNWWRGRWQGRGRGRGFVRGGSKGGFMGGGSIGKVDQANGDVEESAEAPEVPPVERTWTHDGFEEMKRNEERRRAQQQTQSQQPFRGAANTRGRGGFSLRGGRGGRGGFNSILRSHSPSGGSRVWYVMKPERMWTKQSELFLYLDPSLKPRSGQAAGIRVKLPGERSQATKLPLKELAAMSSPKPAVTSTTSISGSDYGGNKIVVRLPKQSSKKSADVPDHGAPKDEPSLDEVFTVRPRLVSPKPIPLPDPSSSKAPVNLPNSTHAAPLTSTQPALDSTAQQKLEQVSVQPQSSDPQRRAQTEEAVLRNPSSEVNRDAQNAPTNDARPELPPIQTSFTPPVPQGSPAYGSPYAYPPPLPPGVAVNSMGMPYEVATGRPVYLPVPTMYDPRSMMPPPAAPFVPGHMHHRSLSDFNAQPSPPPQSVNGFIDYNTGQPFFSFPRQSSRVQIRPPDGYPFRMDAAGSKKEAGKPSGLRSSAIAFEPTRTEDGFFTAPQPSEEGNGEGTPGEEPTQPDARQMTGYDPYQHQYYYPDAYNYNPYMDMPQMGQYGMYPQDHIPQGTVYY</sequence>
<evidence type="ECO:0000256" key="3">
    <source>
        <dbReference type="ARBA" id="ARBA00009548"/>
    </source>
</evidence>
<keyword evidence="5" id="KW-0963">Cytoplasm</keyword>
<feature type="compositionally biased region" description="Basic residues" evidence="13">
    <location>
        <begin position="31"/>
        <end position="42"/>
    </location>
</feature>
<dbReference type="HOGENOM" id="CLU_007059_0_0_1"/>
<evidence type="ECO:0000256" key="9">
    <source>
        <dbReference type="ARBA" id="ARBA00022884"/>
    </source>
</evidence>
<dbReference type="GO" id="GO:0008380">
    <property type="term" value="P:RNA splicing"/>
    <property type="evidence" value="ECO:0007669"/>
    <property type="project" value="UniProtKB-KW"/>
</dbReference>
<dbReference type="Pfam" id="PF09405">
    <property type="entry name" value="Btz"/>
    <property type="match status" value="1"/>
</dbReference>
<evidence type="ECO:0000256" key="11">
    <source>
        <dbReference type="ARBA" id="ARBA00023187"/>
    </source>
</evidence>
<evidence type="ECO:0000256" key="4">
    <source>
        <dbReference type="ARBA" id="ARBA00022448"/>
    </source>
</evidence>
<keyword evidence="9" id="KW-0694">RNA-binding</keyword>
<accession>V2YU14</accession>
<keyword evidence="6" id="KW-0507">mRNA processing</keyword>
<dbReference type="GO" id="GO:0000184">
    <property type="term" value="P:nuclear-transcribed mRNA catabolic process, nonsense-mediated decay"/>
    <property type="evidence" value="ECO:0007669"/>
    <property type="project" value="UniProtKB-KW"/>
</dbReference>
<evidence type="ECO:0000256" key="8">
    <source>
        <dbReference type="ARBA" id="ARBA00022845"/>
    </source>
</evidence>
<feature type="compositionally biased region" description="Low complexity" evidence="13">
    <location>
        <begin position="532"/>
        <end position="541"/>
    </location>
</feature>
<feature type="region of interest" description="Disordered" evidence="13">
    <location>
        <begin position="150"/>
        <end position="222"/>
    </location>
</feature>
<gene>
    <name evidence="15" type="ORF">Moror_13861</name>
</gene>
<organism evidence="15 16">
    <name type="scientific">Moniliophthora roreri (strain MCA 2997)</name>
    <name type="common">Cocoa frosty pod rot fungus</name>
    <name type="synonym">Crinipellis roreri</name>
    <dbReference type="NCBI Taxonomy" id="1381753"/>
    <lineage>
        <taxon>Eukaryota</taxon>
        <taxon>Fungi</taxon>
        <taxon>Dikarya</taxon>
        <taxon>Basidiomycota</taxon>
        <taxon>Agaricomycotina</taxon>
        <taxon>Agaricomycetes</taxon>
        <taxon>Agaricomycetidae</taxon>
        <taxon>Agaricales</taxon>
        <taxon>Marasmiineae</taxon>
        <taxon>Marasmiaceae</taxon>
        <taxon>Moniliophthora</taxon>
    </lineage>
</organism>
<evidence type="ECO:0000313" key="15">
    <source>
        <dbReference type="EMBL" id="ESK95129.1"/>
    </source>
</evidence>
<feature type="domain" description="Btz" evidence="14">
    <location>
        <begin position="208"/>
        <end position="328"/>
    </location>
</feature>
<evidence type="ECO:0000256" key="5">
    <source>
        <dbReference type="ARBA" id="ARBA00022490"/>
    </source>
</evidence>
<feature type="compositionally biased region" description="Gly residues" evidence="13">
    <location>
        <begin position="339"/>
        <end position="351"/>
    </location>
</feature>
<feature type="compositionally biased region" description="Basic and acidic residues" evidence="13">
    <location>
        <begin position="542"/>
        <end position="552"/>
    </location>
</feature>
<dbReference type="GO" id="GO:0035145">
    <property type="term" value="C:exon-exon junction complex"/>
    <property type="evidence" value="ECO:0007669"/>
    <property type="project" value="InterPro"/>
</dbReference>
<keyword evidence="12" id="KW-0539">Nucleus</keyword>
<feature type="compositionally biased region" description="Basic residues" evidence="13">
    <location>
        <begin position="152"/>
        <end position="165"/>
    </location>
</feature>
<feature type="compositionally biased region" description="Acidic residues" evidence="13">
    <location>
        <begin position="61"/>
        <end position="80"/>
    </location>
</feature>
<feature type="region of interest" description="Disordered" evidence="13">
    <location>
        <begin position="313"/>
        <end position="351"/>
    </location>
</feature>
<keyword evidence="10" id="KW-0866">Nonsense-mediated mRNA decay</keyword>
<dbReference type="GO" id="GO:0051028">
    <property type="term" value="P:mRNA transport"/>
    <property type="evidence" value="ECO:0007669"/>
    <property type="project" value="UniProtKB-KW"/>
</dbReference>
<feature type="region of interest" description="Disordered" evidence="13">
    <location>
        <begin position="1"/>
        <end position="129"/>
    </location>
</feature>
<comment type="similarity">
    <text evidence="3">Belongs to the CASC3 family.</text>
</comment>
<dbReference type="AlphaFoldDB" id="V2YU14"/>
<reference evidence="15 16" key="1">
    <citation type="journal article" date="2014" name="BMC Genomics">
        <title>Genome and secretome analysis of the hemibiotrophic fungal pathogen, Moniliophthora roreri, which causes frosty pod rot disease of cacao: mechanisms of the biotrophic and necrotrophic phases.</title>
        <authorList>
            <person name="Meinhardt L.W."/>
            <person name="Costa G.G.L."/>
            <person name="Thomazella D.P.T."/>
            <person name="Teixeira P.J.P.L."/>
            <person name="Carazzolle M.F."/>
            <person name="Schuster S.C."/>
            <person name="Carlson J.E."/>
            <person name="Guiltinan M.J."/>
            <person name="Mieczkowski P."/>
            <person name="Farmer A."/>
            <person name="Ramaraj T."/>
            <person name="Crozier J."/>
            <person name="Davis R.E."/>
            <person name="Shao J."/>
            <person name="Melnick R.L."/>
            <person name="Pereira G.A.G."/>
            <person name="Bailey B.A."/>
        </authorList>
    </citation>
    <scope>NUCLEOTIDE SEQUENCE [LARGE SCALE GENOMIC DNA]</scope>
    <source>
        <strain evidence="15 16">MCA 2997</strain>
    </source>
</reference>
<evidence type="ECO:0000256" key="1">
    <source>
        <dbReference type="ARBA" id="ARBA00004123"/>
    </source>
</evidence>
<keyword evidence="8" id="KW-0810">Translation regulation</keyword>
<dbReference type="OrthoDB" id="3361414at2759"/>
<evidence type="ECO:0000256" key="7">
    <source>
        <dbReference type="ARBA" id="ARBA00022816"/>
    </source>
</evidence>
<evidence type="ECO:0000313" key="16">
    <source>
        <dbReference type="Proteomes" id="UP000017559"/>
    </source>
</evidence>
<dbReference type="GO" id="GO:0006397">
    <property type="term" value="P:mRNA processing"/>
    <property type="evidence" value="ECO:0007669"/>
    <property type="project" value="UniProtKB-KW"/>
</dbReference>
<dbReference type="EMBL" id="AWSO01000113">
    <property type="protein sequence ID" value="ESK95129.1"/>
    <property type="molecule type" value="Genomic_DNA"/>
</dbReference>
<feature type="compositionally biased region" description="Polar residues" evidence="13">
    <location>
        <begin position="555"/>
        <end position="569"/>
    </location>
</feature>
<keyword evidence="16" id="KW-1185">Reference proteome</keyword>